<dbReference type="AlphaFoldDB" id="A0A7Z1B2E4"/>
<gene>
    <name evidence="2" type="ORF">B4121_3241</name>
</gene>
<accession>A0A7Z1B2E4</accession>
<evidence type="ECO:0000256" key="1">
    <source>
        <dbReference type="SAM" id="Phobius"/>
    </source>
</evidence>
<evidence type="ECO:0000313" key="3">
    <source>
        <dbReference type="Proteomes" id="UP000185604"/>
    </source>
</evidence>
<keyword evidence="1" id="KW-1133">Transmembrane helix</keyword>
<comment type="caution">
    <text evidence="2">The sequence shown here is derived from an EMBL/GenBank/DDBJ whole genome shotgun (WGS) entry which is preliminary data.</text>
</comment>
<proteinExistence type="predicted"/>
<organism evidence="2 3">
    <name type="scientific">Bacillus paralicheniformis</name>
    <dbReference type="NCBI Taxonomy" id="1648923"/>
    <lineage>
        <taxon>Bacteria</taxon>
        <taxon>Bacillati</taxon>
        <taxon>Bacillota</taxon>
        <taxon>Bacilli</taxon>
        <taxon>Bacillales</taxon>
        <taxon>Bacillaceae</taxon>
        <taxon>Bacillus</taxon>
    </lineage>
</organism>
<keyword evidence="1" id="KW-0472">Membrane</keyword>
<protein>
    <submittedName>
        <fullName evidence="2">Uncharacterized protein</fullName>
    </submittedName>
</protein>
<reference evidence="2 3" key="1">
    <citation type="journal article" date="2016" name="Front. Microbiol.">
        <title>High-Level Heat Resistance of Spores of Bacillus amyloliquefaciens and Bacillus licheniformis Results from the Presence of a spoVA Operon in a Tn1546 Transposon.</title>
        <authorList>
            <person name="Berendsen E.M."/>
            <person name="Koning R.A."/>
            <person name="Boekhorst J."/>
            <person name="de Jong A."/>
            <person name="Kuipers O.P."/>
            <person name="Wells-Bennik M.H."/>
        </authorList>
    </citation>
    <scope>NUCLEOTIDE SEQUENCE [LARGE SCALE GENOMIC DNA]</scope>
    <source>
        <strain evidence="2 3">B4121</strain>
    </source>
</reference>
<sequence>MYLRTCGWAPPLGDKSGKKANSTLDIFFLPVYVFLFLYDEMVVFNDAYEPIAA</sequence>
<keyword evidence="1" id="KW-0812">Transmembrane</keyword>
<dbReference type="Proteomes" id="UP000185604">
    <property type="component" value="Unassembled WGS sequence"/>
</dbReference>
<evidence type="ECO:0000313" key="2">
    <source>
        <dbReference type="EMBL" id="OLF89966.1"/>
    </source>
</evidence>
<dbReference type="EMBL" id="LKPO01000021">
    <property type="protein sequence ID" value="OLF89966.1"/>
    <property type="molecule type" value="Genomic_DNA"/>
</dbReference>
<name>A0A7Z1B2E4_9BACI</name>
<feature type="transmembrane region" description="Helical" evidence="1">
    <location>
        <begin position="20"/>
        <end position="38"/>
    </location>
</feature>